<evidence type="ECO:0000313" key="2">
    <source>
        <dbReference type="Proteomes" id="UP001530293"/>
    </source>
</evidence>
<evidence type="ECO:0000313" key="1">
    <source>
        <dbReference type="EMBL" id="KAL3756077.1"/>
    </source>
</evidence>
<protein>
    <submittedName>
        <fullName evidence="1">Uncharacterized protein</fullName>
    </submittedName>
</protein>
<proteinExistence type="predicted"/>
<comment type="caution">
    <text evidence="1">The sequence shown here is derived from an EMBL/GenBank/DDBJ whole genome shotgun (WGS) entry which is preliminary data.</text>
</comment>
<dbReference type="AlphaFoldDB" id="A0ABD3LXF2"/>
<accession>A0ABD3LXF2</accession>
<organism evidence="1 2">
    <name type="scientific">Discostella pseudostelligera</name>
    <dbReference type="NCBI Taxonomy" id="259834"/>
    <lineage>
        <taxon>Eukaryota</taxon>
        <taxon>Sar</taxon>
        <taxon>Stramenopiles</taxon>
        <taxon>Ochrophyta</taxon>
        <taxon>Bacillariophyta</taxon>
        <taxon>Coscinodiscophyceae</taxon>
        <taxon>Thalassiosirophycidae</taxon>
        <taxon>Stephanodiscales</taxon>
        <taxon>Stephanodiscaceae</taxon>
        <taxon>Discostella</taxon>
    </lineage>
</organism>
<sequence length="276" mass="30313">MALLSPNVHSLAIRPTHMHCPPHFAHHQMHTYTNCRGRRQFQHIITASRRRPTLLKQDLRDEIEKSAQRRAYESRSRGGGTGATVGGALLGGLLAGPFGALFGAQIGSALGASSELDKARQEEMTRLGLTPDMLEQATEIGMALNQAIEGLRVVRNSVETSKRLAKLLDSQEQTLYERAKSAIESGDEDGARKLLLERTSVKEKLLKVLQSIAEDNRRIATMESNVSALETRGLELEALLRRTVGASALQNSDSIGLSLQSEDPLLKKFRDLGIEQ</sequence>
<name>A0ABD3LXF2_9STRA</name>
<gene>
    <name evidence="1" type="ORF">ACHAWU_002656</name>
</gene>
<reference evidence="1 2" key="1">
    <citation type="submission" date="2024-10" db="EMBL/GenBank/DDBJ databases">
        <title>Updated reference genomes for cyclostephanoid diatoms.</title>
        <authorList>
            <person name="Roberts W.R."/>
            <person name="Alverson A.J."/>
        </authorList>
    </citation>
    <scope>NUCLEOTIDE SEQUENCE [LARGE SCALE GENOMIC DNA]</scope>
    <source>
        <strain evidence="1 2">AJA232-27</strain>
    </source>
</reference>
<dbReference type="Proteomes" id="UP001530293">
    <property type="component" value="Unassembled WGS sequence"/>
</dbReference>
<keyword evidence="2" id="KW-1185">Reference proteome</keyword>
<dbReference type="EMBL" id="JALLBG020000315">
    <property type="protein sequence ID" value="KAL3756077.1"/>
    <property type="molecule type" value="Genomic_DNA"/>
</dbReference>